<evidence type="ECO:0000313" key="1">
    <source>
        <dbReference type="EMBL" id="GAG42800.1"/>
    </source>
</evidence>
<feature type="non-terminal residue" evidence="1">
    <location>
        <position position="1"/>
    </location>
</feature>
<dbReference type="AlphaFoldDB" id="X0XI30"/>
<gene>
    <name evidence="1" type="ORF">S01H1_84544</name>
</gene>
<comment type="caution">
    <text evidence="1">The sequence shown here is derived from an EMBL/GenBank/DDBJ whole genome shotgun (WGS) entry which is preliminary data.</text>
</comment>
<proteinExistence type="predicted"/>
<feature type="non-terminal residue" evidence="1">
    <location>
        <position position="127"/>
    </location>
</feature>
<reference evidence="1" key="1">
    <citation type="journal article" date="2014" name="Front. Microbiol.">
        <title>High frequency of phylogenetically diverse reductive dehalogenase-homologous genes in deep subseafloor sedimentary metagenomes.</title>
        <authorList>
            <person name="Kawai M."/>
            <person name="Futagami T."/>
            <person name="Toyoda A."/>
            <person name="Takaki Y."/>
            <person name="Nishi S."/>
            <person name="Hori S."/>
            <person name="Arai W."/>
            <person name="Tsubouchi T."/>
            <person name="Morono Y."/>
            <person name="Uchiyama I."/>
            <person name="Ito T."/>
            <person name="Fujiyama A."/>
            <person name="Inagaki F."/>
            <person name="Takami H."/>
        </authorList>
    </citation>
    <scope>NUCLEOTIDE SEQUENCE</scope>
    <source>
        <strain evidence="1">Expedition CK06-06</strain>
    </source>
</reference>
<accession>X0XI30</accession>
<dbReference type="EMBL" id="BARS01057750">
    <property type="protein sequence ID" value="GAG42800.1"/>
    <property type="molecule type" value="Genomic_DNA"/>
</dbReference>
<sequence length="127" mass="13651">APTAATGPAEWAANPLAGTGIERLERDPPEVVIPPGAVRRSGFRRLLPDGTADIITYVVESDLPSAEAFYRSKLAAAGYRLVKRADMDAVVKGGPGTILAFRSAQGQEYYVRLIPTDNSKRLKIDLV</sequence>
<organism evidence="1">
    <name type="scientific">marine sediment metagenome</name>
    <dbReference type="NCBI Taxonomy" id="412755"/>
    <lineage>
        <taxon>unclassified sequences</taxon>
        <taxon>metagenomes</taxon>
        <taxon>ecological metagenomes</taxon>
    </lineage>
</organism>
<protein>
    <submittedName>
        <fullName evidence="1">Uncharacterized protein</fullName>
    </submittedName>
</protein>
<name>X0XI30_9ZZZZ</name>